<gene>
    <name evidence="2" type="ORF">L596_005634</name>
</gene>
<dbReference type="EMBL" id="AZBU02000001">
    <property type="protein sequence ID" value="TMS39042.1"/>
    <property type="molecule type" value="Genomic_DNA"/>
</dbReference>
<comment type="caution">
    <text evidence="2">The sequence shown here is derived from an EMBL/GenBank/DDBJ whole genome shotgun (WGS) entry which is preliminary data.</text>
</comment>
<reference evidence="2 3" key="1">
    <citation type="journal article" date="2015" name="Genome Biol.">
        <title>Comparative genomics of Steinernema reveals deeply conserved gene regulatory networks.</title>
        <authorList>
            <person name="Dillman A.R."/>
            <person name="Macchietto M."/>
            <person name="Porter C.F."/>
            <person name="Rogers A."/>
            <person name="Williams B."/>
            <person name="Antoshechkin I."/>
            <person name="Lee M.M."/>
            <person name="Goodwin Z."/>
            <person name="Lu X."/>
            <person name="Lewis E.E."/>
            <person name="Goodrich-Blair H."/>
            <person name="Stock S.P."/>
            <person name="Adams B.J."/>
            <person name="Sternberg P.W."/>
            <person name="Mortazavi A."/>
        </authorList>
    </citation>
    <scope>NUCLEOTIDE SEQUENCE [LARGE SCALE GENOMIC DNA]</scope>
    <source>
        <strain evidence="2 3">ALL</strain>
    </source>
</reference>
<evidence type="ECO:0000313" key="3">
    <source>
        <dbReference type="Proteomes" id="UP000298663"/>
    </source>
</evidence>
<keyword evidence="3" id="KW-1185">Reference proteome</keyword>
<reference evidence="2 3" key="2">
    <citation type="journal article" date="2019" name="G3 (Bethesda)">
        <title>Hybrid Assembly of the Genome of the Entomopathogenic Nematode Steinernema carpocapsae Identifies the X-Chromosome.</title>
        <authorList>
            <person name="Serra L."/>
            <person name="Macchietto M."/>
            <person name="Macias-Munoz A."/>
            <person name="McGill C.J."/>
            <person name="Rodriguez I.M."/>
            <person name="Rodriguez B."/>
            <person name="Murad R."/>
            <person name="Mortazavi A."/>
        </authorList>
    </citation>
    <scope>NUCLEOTIDE SEQUENCE [LARGE SCALE GENOMIC DNA]</scope>
    <source>
        <strain evidence="2 3">ALL</strain>
    </source>
</reference>
<protein>
    <submittedName>
        <fullName evidence="2">Uncharacterized protein</fullName>
    </submittedName>
</protein>
<proteinExistence type="predicted"/>
<accession>A0A4U8UZW7</accession>
<name>A0A4U8UZW7_STECR</name>
<feature type="region of interest" description="Disordered" evidence="1">
    <location>
        <begin position="1"/>
        <end position="23"/>
    </location>
</feature>
<evidence type="ECO:0000256" key="1">
    <source>
        <dbReference type="SAM" id="MobiDB-lite"/>
    </source>
</evidence>
<sequence length="143" mass="15924">MSSELTSQARTGNDAEDVAEHAVEDVAWDVPEDVAEDVIQNVAEDLTDDVFEDVTGHVAEGNFEDGYESDEFLPPSRYERFSTPLADVEYRSPDFNNLSPIFAGPVDEVSIVDDLDSPLILQQSDISLPIYYSSCEILEEEEE</sequence>
<dbReference type="Proteomes" id="UP000298663">
    <property type="component" value="Unassembled WGS sequence"/>
</dbReference>
<evidence type="ECO:0000313" key="2">
    <source>
        <dbReference type="EMBL" id="TMS39042.1"/>
    </source>
</evidence>
<feature type="compositionally biased region" description="Polar residues" evidence="1">
    <location>
        <begin position="1"/>
        <end position="11"/>
    </location>
</feature>
<dbReference type="AlphaFoldDB" id="A0A4U8UZW7"/>
<organism evidence="2 3">
    <name type="scientific">Steinernema carpocapsae</name>
    <name type="common">Entomopathogenic nematode</name>
    <dbReference type="NCBI Taxonomy" id="34508"/>
    <lineage>
        <taxon>Eukaryota</taxon>
        <taxon>Metazoa</taxon>
        <taxon>Ecdysozoa</taxon>
        <taxon>Nematoda</taxon>
        <taxon>Chromadorea</taxon>
        <taxon>Rhabditida</taxon>
        <taxon>Tylenchina</taxon>
        <taxon>Panagrolaimomorpha</taxon>
        <taxon>Strongyloidoidea</taxon>
        <taxon>Steinernematidae</taxon>
        <taxon>Steinernema</taxon>
    </lineage>
</organism>